<accession>A0A4R0NE01</accession>
<dbReference type="Proteomes" id="UP000291485">
    <property type="component" value="Unassembled WGS sequence"/>
</dbReference>
<proteinExistence type="predicted"/>
<comment type="caution">
    <text evidence="1">The sequence shown here is derived from an EMBL/GenBank/DDBJ whole genome shotgun (WGS) entry which is preliminary data.</text>
</comment>
<sequence>MADILKKLESNTIYFKVLPGIKATTLEIETDRHSLIMEANVPVIKGKRKATYLKRKVFGVYEGVNVDDVINYMSSSSVKYKKIMVTPESFFKVKEAAEILEIELFKEYYFLFDECDRTMKDVAFRKKIILPMDDFFKFKNKAFISATAVVPSDPRFIEQNFTQVILEPTFDYGKPVEVLITNNVSVLLKEKIQENQDSMLCIFLNSIQAITSVIEDLQIKKECHIYCSKEKMYTLKTIGYNTFDNVPSDDRSSFANINFFTSRFNSAVDIMMNVNPIVIMATNLFFARHTMIDPRSEAVQIVGRFRNGVDKIIAITNIDKDLDAKTHEESIGYLEGCEESYSTIKTLRNSANNEGAKNTLDEALALVKYSEFVNEDGTKNHYMFDNFLYEESVKTIFESEDNFKAAYCNNYFKPTFEERNYVISDKDYKVAKNGISIKSLVQLIVNTIKRLTENPMAYQVDNRDVVMKELERSYPHIYQAYHVLGEQELIKNSYSKKQMKDAVKKKIELIDKRNFSFIHDLNHAFVDGYKAATKIILKHMQAIIDKHGLNLRASIKLFQEYFKTSARTTIKQPDTKGYVVYSAKFNRDPDTK</sequence>
<dbReference type="AlphaFoldDB" id="A0A4R0NE01"/>
<dbReference type="OrthoDB" id="1000127at2"/>
<evidence type="ECO:0000313" key="1">
    <source>
        <dbReference type="EMBL" id="TCC97493.1"/>
    </source>
</evidence>
<keyword evidence="2" id="KW-1185">Reference proteome</keyword>
<protein>
    <submittedName>
        <fullName evidence="1">Uncharacterized protein</fullName>
    </submittedName>
</protein>
<gene>
    <name evidence="1" type="ORF">EZ449_21995</name>
</gene>
<dbReference type="RefSeq" id="WP_131562973.1">
    <property type="nucleotide sequence ID" value="NZ_SJSN01000035.1"/>
</dbReference>
<reference evidence="1 2" key="1">
    <citation type="submission" date="2019-02" db="EMBL/GenBank/DDBJ databases">
        <title>Pedobacter sp. RP-3-11 sp. nov., isolated from Arctic soil.</title>
        <authorList>
            <person name="Dahal R.H."/>
        </authorList>
    </citation>
    <scope>NUCLEOTIDE SEQUENCE [LARGE SCALE GENOMIC DNA]</scope>
    <source>
        <strain evidence="1 2">RP-3-11</strain>
    </source>
</reference>
<organism evidence="1 2">
    <name type="scientific">Pedobacter frigidisoli</name>
    <dbReference type="NCBI Taxonomy" id="2530455"/>
    <lineage>
        <taxon>Bacteria</taxon>
        <taxon>Pseudomonadati</taxon>
        <taxon>Bacteroidota</taxon>
        <taxon>Sphingobacteriia</taxon>
        <taxon>Sphingobacteriales</taxon>
        <taxon>Sphingobacteriaceae</taxon>
        <taxon>Pedobacter</taxon>
    </lineage>
</organism>
<dbReference type="EMBL" id="SJSN01000035">
    <property type="protein sequence ID" value="TCC97493.1"/>
    <property type="molecule type" value="Genomic_DNA"/>
</dbReference>
<evidence type="ECO:0000313" key="2">
    <source>
        <dbReference type="Proteomes" id="UP000291485"/>
    </source>
</evidence>
<name>A0A4R0NE01_9SPHI</name>